<comment type="caution">
    <text evidence="2">The sequence shown here is derived from an EMBL/GenBank/DDBJ whole genome shotgun (WGS) entry which is preliminary data.</text>
</comment>
<dbReference type="GO" id="GO:0016301">
    <property type="term" value="F:kinase activity"/>
    <property type="evidence" value="ECO:0007669"/>
    <property type="project" value="UniProtKB-KW"/>
</dbReference>
<dbReference type="EMBL" id="JBEPLV010000008">
    <property type="protein sequence ID" value="MET3549251.1"/>
    <property type="molecule type" value="Genomic_DNA"/>
</dbReference>
<sequence length="93" mass="11308">MTRSTTRRVEPACPVYDPGLKQRILHHLDVMLQDNDKARQMSSNGQYKRLFSPYEANLMDSQKHFIEEAMQGMDRRQPRHLRFWRRWARLLQH</sequence>
<evidence type="ECO:0000313" key="3">
    <source>
        <dbReference type="Proteomes" id="UP001549098"/>
    </source>
</evidence>
<organism evidence="2 3">
    <name type="scientific">Paenibacillus favisporus</name>
    <dbReference type="NCBI Taxonomy" id="221028"/>
    <lineage>
        <taxon>Bacteria</taxon>
        <taxon>Bacillati</taxon>
        <taxon>Bacillota</taxon>
        <taxon>Bacilli</taxon>
        <taxon>Bacillales</taxon>
        <taxon>Paenibacillaceae</taxon>
        <taxon>Paenibacillus</taxon>
    </lineage>
</organism>
<reference evidence="2 3" key="1">
    <citation type="submission" date="2024-06" db="EMBL/GenBank/DDBJ databases">
        <title>Genomic Encyclopedia of Type Strains, Phase IV (KMG-IV): sequencing the most valuable type-strain genomes for metagenomic binning, comparative biology and taxonomic classification.</title>
        <authorList>
            <person name="Goeker M."/>
        </authorList>
    </citation>
    <scope>NUCLEOTIDE SEQUENCE [LARGE SCALE GENOMIC DNA]</scope>
    <source>
        <strain evidence="2 3">DSM 17253</strain>
    </source>
</reference>
<dbReference type="PANTHER" id="PTHR30218">
    <property type="entry name" value="POLYPHOSPHATE KINASE"/>
    <property type="match status" value="1"/>
</dbReference>
<evidence type="ECO:0000259" key="1">
    <source>
        <dbReference type="Pfam" id="PF13090"/>
    </source>
</evidence>
<protein>
    <submittedName>
        <fullName evidence="2">Polyphosphate kinase</fullName>
    </submittedName>
</protein>
<feature type="domain" description="Polyphosphate kinase C-terminal" evidence="1">
    <location>
        <begin position="1"/>
        <end position="54"/>
    </location>
</feature>
<dbReference type="Proteomes" id="UP001549098">
    <property type="component" value="Unassembled WGS sequence"/>
</dbReference>
<keyword evidence="2" id="KW-0808">Transferase</keyword>
<name>A0ABV2FBV1_9BACL</name>
<proteinExistence type="predicted"/>
<accession>A0ABV2FBV1</accession>
<dbReference type="InterPro" id="IPR003414">
    <property type="entry name" value="PP_kinase"/>
</dbReference>
<dbReference type="Pfam" id="PF13090">
    <property type="entry name" value="PP_kinase_C"/>
    <property type="match status" value="1"/>
</dbReference>
<evidence type="ECO:0000313" key="2">
    <source>
        <dbReference type="EMBL" id="MET3549251.1"/>
    </source>
</evidence>
<keyword evidence="3" id="KW-1185">Reference proteome</keyword>
<dbReference type="SUPFAM" id="SSF56024">
    <property type="entry name" value="Phospholipase D/nuclease"/>
    <property type="match status" value="1"/>
</dbReference>
<gene>
    <name evidence="2" type="ORF">ABID47_005888</name>
</gene>
<dbReference type="InterPro" id="IPR025200">
    <property type="entry name" value="PPK_C_dom2"/>
</dbReference>
<keyword evidence="2" id="KW-0418">Kinase</keyword>
<dbReference type="Gene3D" id="3.30.870.10">
    <property type="entry name" value="Endonuclease Chain A"/>
    <property type="match status" value="1"/>
</dbReference>
<dbReference type="PANTHER" id="PTHR30218:SF0">
    <property type="entry name" value="POLYPHOSPHATE KINASE"/>
    <property type="match status" value="1"/>
</dbReference>